<evidence type="ECO:0000256" key="8">
    <source>
        <dbReference type="ARBA" id="ARBA00023136"/>
    </source>
</evidence>
<gene>
    <name evidence="10" type="ORF">ADM99_09935</name>
</gene>
<dbReference type="GO" id="GO:0005886">
    <property type="term" value="C:plasma membrane"/>
    <property type="evidence" value="ECO:0007669"/>
    <property type="project" value="UniProtKB-SubCell"/>
</dbReference>
<evidence type="ECO:0000256" key="5">
    <source>
        <dbReference type="ARBA" id="ARBA00022927"/>
    </source>
</evidence>
<dbReference type="NCBIfam" id="TIGR00810">
    <property type="entry name" value="secG"/>
    <property type="match status" value="1"/>
</dbReference>
<evidence type="ECO:0000256" key="9">
    <source>
        <dbReference type="RuleBase" id="RU365087"/>
    </source>
</evidence>
<dbReference type="Pfam" id="PF03840">
    <property type="entry name" value="SecG"/>
    <property type="match status" value="1"/>
</dbReference>
<keyword evidence="11" id="KW-1185">Reference proteome</keyword>
<evidence type="ECO:0000256" key="7">
    <source>
        <dbReference type="ARBA" id="ARBA00023010"/>
    </source>
</evidence>
<comment type="function">
    <text evidence="9">Involved in protein export. Participates in an early event of protein translocation.</text>
</comment>
<dbReference type="RefSeq" id="WP_062420375.1">
    <property type="nucleotide sequence ID" value="NZ_BBYA01000002.1"/>
</dbReference>
<dbReference type="Proteomes" id="UP000050430">
    <property type="component" value="Unassembled WGS sequence"/>
</dbReference>
<sequence length="74" mass="7868">MTTYFDIALIIISVTLIVSVILQNKGVGLGGLTGADTGGVFSARRGIEKTLFWITIVLSVVFVILTLVTIVISK</sequence>
<feature type="transmembrane region" description="Helical" evidence="9">
    <location>
        <begin position="51"/>
        <end position="72"/>
    </location>
</feature>
<proteinExistence type="inferred from homology"/>
<dbReference type="InterPro" id="IPR004692">
    <property type="entry name" value="SecG"/>
</dbReference>
<name>A0A0P6XAT5_9CHLR</name>
<dbReference type="EMBL" id="LGCK01000010">
    <property type="protein sequence ID" value="KPL71753.1"/>
    <property type="molecule type" value="Genomic_DNA"/>
</dbReference>
<organism evidence="10 11">
    <name type="scientific">Leptolinea tardivitalis</name>
    <dbReference type="NCBI Taxonomy" id="229920"/>
    <lineage>
        <taxon>Bacteria</taxon>
        <taxon>Bacillati</taxon>
        <taxon>Chloroflexota</taxon>
        <taxon>Anaerolineae</taxon>
        <taxon>Anaerolineales</taxon>
        <taxon>Anaerolineaceae</taxon>
        <taxon>Leptolinea</taxon>
    </lineage>
</organism>
<protein>
    <recommendedName>
        <fullName evidence="9">Protein-export membrane protein SecG</fullName>
    </recommendedName>
</protein>
<keyword evidence="6 9" id="KW-1133">Transmembrane helix</keyword>
<evidence type="ECO:0000313" key="10">
    <source>
        <dbReference type="EMBL" id="KPL71753.1"/>
    </source>
</evidence>
<dbReference type="STRING" id="229920.ADM99_09935"/>
<keyword evidence="4 9" id="KW-0812">Transmembrane</keyword>
<keyword evidence="9" id="KW-1003">Cell membrane</keyword>
<reference evidence="10 11" key="1">
    <citation type="submission" date="2015-07" db="EMBL/GenBank/DDBJ databases">
        <title>Genome sequence of Leptolinea tardivitalis DSM 16556.</title>
        <authorList>
            <person name="Hemp J."/>
            <person name="Ward L.M."/>
            <person name="Pace L.A."/>
            <person name="Fischer W.W."/>
        </authorList>
    </citation>
    <scope>NUCLEOTIDE SEQUENCE [LARGE SCALE GENOMIC DNA]</scope>
    <source>
        <strain evidence="10 11">YMTK-2</strain>
    </source>
</reference>
<accession>A0A0P6XAT5</accession>
<evidence type="ECO:0000256" key="2">
    <source>
        <dbReference type="ARBA" id="ARBA00008445"/>
    </source>
</evidence>
<evidence type="ECO:0000256" key="4">
    <source>
        <dbReference type="ARBA" id="ARBA00022692"/>
    </source>
</evidence>
<evidence type="ECO:0000256" key="1">
    <source>
        <dbReference type="ARBA" id="ARBA00004141"/>
    </source>
</evidence>
<comment type="similarity">
    <text evidence="2 9">Belongs to the SecG family.</text>
</comment>
<feature type="transmembrane region" description="Helical" evidence="9">
    <location>
        <begin position="7"/>
        <end position="24"/>
    </location>
</feature>
<dbReference type="GO" id="GO:0009306">
    <property type="term" value="P:protein secretion"/>
    <property type="evidence" value="ECO:0007669"/>
    <property type="project" value="UniProtKB-UniRule"/>
</dbReference>
<evidence type="ECO:0000256" key="3">
    <source>
        <dbReference type="ARBA" id="ARBA00022448"/>
    </source>
</evidence>
<keyword evidence="5 9" id="KW-0653">Protein transport</keyword>
<comment type="caution">
    <text evidence="10">The sequence shown here is derived from an EMBL/GenBank/DDBJ whole genome shotgun (WGS) entry which is preliminary data.</text>
</comment>
<dbReference type="GO" id="GO:0015450">
    <property type="term" value="F:protein-transporting ATPase activity"/>
    <property type="evidence" value="ECO:0007669"/>
    <property type="project" value="UniProtKB-UniRule"/>
</dbReference>
<keyword evidence="7 9" id="KW-0811">Translocation</keyword>
<keyword evidence="3 9" id="KW-0813">Transport</keyword>
<dbReference type="AlphaFoldDB" id="A0A0P6XAT5"/>
<keyword evidence="8 9" id="KW-0472">Membrane</keyword>
<evidence type="ECO:0000313" key="11">
    <source>
        <dbReference type="Proteomes" id="UP000050430"/>
    </source>
</evidence>
<evidence type="ECO:0000256" key="6">
    <source>
        <dbReference type="ARBA" id="ARBA00022989"/>
    </source>
</evidence>
<comment type="subcellular location">
    <subcellularLocation>
        <location evidence="9">Cell membrane</location>
        <topology evidence="9">Multi-pass membrane protein</topology>
    </subcellularLocation>
    <subcellularLocation>
        <location evidence="1">Membrane</location>
        <topology evidence="1">Multi-pass membrane protein</topology>
    </subcellularLocation>
</comment>